<dbReference type="EMBL" id="BPLR01011653">
    <property type="protein sequence ID" value="GIY47962.1"/>
    <property type="molecule type" value="Genomic_DNA"/>
</dbReference>
<evidence type="ECO:0000313" key="1">
    <source>
        <dbReference type="EMBL" id="GIY47962.1"/>
    </source>
</evidence>
<dbReference type="Proteomes" id="UP001054945">
    <property type="component" value="Unassembled WGS sequence"/>
</dbReference>
<name>A0AAV4TRK7_CAEEX</name>
<sequence length="158" mass="17785">MRYEKEGKRIIIYGGNWRSTGNALFSIYIALAADERWISEIQSQIRVPQGTIIQWKQIRQNLLKHDVSTEPATISASPPHVGREGVVSLLSEDICMYSRGLTMSLMSSVNLTTSEKAALLDKDMLEARNISVCKYLNGRHWTSEILDVVILGFVWIGS</sequence>
<proteinExistence type="predicted"/>
<gene>
    <name evidence="1" type="ORF">CEXT_205991</name>
</gene>
<comment type="caution">
    <text evidence="1">The sequence shown here is derived from an EMBL/GenBank/DDBJ whole genome shotgun (WGS) entry which is preliminary data.</text>
</comment>
<evidence type="ECO:0000313" key="2">
    <source>
        <dbReference type="Proteomes" id="UP001054945"/>
    </source>
</evidence>
<reference evidence="1 2" key="1">
    <citation type="submission" date="2021-06" db="EMBL/GenBank/DDBJ databases">
        <title>Caerostris extrusa draft genome.</title>
        <authorList>
            <person name="Kono N."/>
            <person name="Arakawa K."/>
        </authorList>
    </citation>
    <scope>NUCLEOTIDE SEQUENCE [LARGE SCALE GENOMIC DNA]</scope>
</reference>
<organism evidence="1 2">
    <name type="scientific">Caerostris extrusa</name>
    <name type="common">Bark spider</name>
    <name type="synonym">Caerostris bankana</name>
    <dbReference type="NCBI Taxonomy" id="172846"/>
    <lineage>
        <taxon>Eukaryota</taxon>
        <taxon>Metazoa</taxon>
        <taxon>Ecdysozoa</taxon>
        <taxon>Arthropoda</taxon>
        <taxon>Chelicerata</taxon>
        <taxon>Arachnida</taxon>
        <taxon>Araneae</taxon>
        <taxon>Araneomorphae</taxon>
        <taxon>Entelegynae</taxon>
        <taxon>Araneoidea</taxon>
        <taxon>Araneidae</taxon>
        <taxon>Caerostris</taxon>
    </lineage>
</organism>
<keyword evidence="2" id="KW-1185">Reference proteome</keyword>
<accession>A0AAV4TRK7</accession>
<dbReference type="AlphaFoldDB" id="A0AAV4TRK7"/>
<protein>
    <submittedName>
        <fullName evidence="1">Uncharacterized protein</fullName>
    </submittedName>
</protein>